<name>A0AAV4AAB3_9GAST</name>
<proteinExistence type="predicted"/>
<sequence length="166" mass="18779">MNEDISTWVCWAMPTKRCPLRKQSAALKPKEVRSVLLVESIPSQQLYLWQSMWQAVHTSRWREDSSRADLQAEKLTLKTNYAVTVASTITLNHHPYVTRGKNVYMYLHPVNVEIQAPPSDAKDLKIQSTLRGPTRTTTGTTLAVADTGCQSCLAGTFFLHQLGYWV</sequence>
<reference evidence="1 2" key="1">
    <citation type="journal article" date="2021" name="Elife">
        <title>Chloroplast acquisition without the gene transfer in kleptoplastic sea slugs, Plakobranchus ocellatus.</title>
        <authorList>
            <person name="Maeda T."/>
            <person name="Takahashi S."/>
            <person name="Yoshida T."/>
            <person name="Shimamura S."/>
            <person name="Takaki Y."/>
            <person name="Nagai Y."/>
            <person name="Toyoda A."/>
            <person name="Suzuki Y."/>
            <person name="Arimoto A."/>
            <person name="Ishii H."/>
            <person name="Satoh N."/>
            <person name="Nishiyama T."/>
            <person name="Hasebe M."/>
            <person name="Maruyama T."/>
            <person name="Minagawa J."/>
            <person name="Obokata J."/>
            <person name="Shigenobu S."/>
        </authorList>
    </citation>
    <scope>NUCLEOTIDE SEQUENCE [LARGE SCALE GENOMIC DNA]</scope>
</reference>
<comment type="caution">
    <text evidence="1">The sequence shown here is derived from an EMBL/GenBank/DDBJ whole genome shotgun (WGS) entry which is preliminary data.</text>
</comment>
<evidence type="ECO:0000313" key="1">
    <source>
        <dbReference type="EMBL" id="GFO05271.1"/>
    </source>
</evidence>
<accession>A0AAV4AAB3</accession>
<gene>
    <name evidence="1" type="ORF">PoB_003177600</name>
</gene>
<organism evidence="1 2">
    <name type="scientific">Plakobranchus ocellatus</name>
    <dbReference type="NCBI Taxonomy" id="259542"/>
    <lineage>
        <taxon>Eukaryota</taxon>
        <taxon>Metazoa</taxon>
        <taxon>Spiralia</taxon>
        <taxon>Lophotrochozoa</taxon>
        <taxon>Mollusca</taxon>
        <taxon>Gastropoda</taxon>
        <taxon>Heterobranchia</taxon>
        <taxon>Euthyneura</taxon>
        <taxon>Panpulmonata</taxon>
        <taxon>Sacoglossa</taxon>
        <taxon>Placobranchoidea</taxon>
        <taxon>Plakobranchidae</taxon>
        <taxon>Plakobranchus</taxon>
    </lineage>
</organism>
<dbReference type="Proteomes" id="UP000735302">
    <property type="component" value="Unassembled WGS sequence"/>
</dbReference>
<dbReference type="AlphaFoldDB" id="A0AAV4AAB3"/>
<protein>
    <submittedName>
        <fullName evidence="1">Uncharacterized protein</fullName>
    </submittedName>
</protein>
<keyword evidence="2" id="KW-1185">Reference proteome</keyword>
<dbReference type="EMBL" id="BLXT01003747">
    <property type="protein sequence ID" value="GFO05271.1"/>
    <property type="molecule type" value="Genomic_DNA"/>
</dbReference>
<evidence type="ECO:0000313" key="2">
    <source>
        <dbReference type="Proteomes" id="UP000735302"/>
    </source>
</evidence>